<keyword evidence="2" id="KW-0812">Transmembrane</keyword>
<protein>
    <recommendedName>
        <fullName evidence="5">cGMP-inhibited 3',5'-cyclic phosphodiesterase A</fullName>
    </recommendedName>
</protein>
<evidence type="ECO:0000256" key="1">
    <source>
        <dbReference type="SAM" id="MobiDB-lite"/>
    </source>
</evidence>
<keyword evidence="2" id="KW-1133">Transmembrane helix</keyword>
<evidence type="ECO:0000313" key="4">
    <source>
        <dbReference type="Proteomes" id="UP001434883"/>
    </source>
</evidence>
<feature type="region of interest" description="Disordered" evidence="1">
    <location>
        <begin position="275"/>
        <end position="299"/>
    </location>
</feature>
<reference evidence="3 4" key="1">
    <citation type="submission" date="2021-06" db="EMBL/GenBank/DDBJ databases">
        <authorList>
            <person name="Palmer J.M."/>
        </authorList>
    </citation>
    <scope>NUCLEOTIDE SEQUENCE [LARGE SCALE GENOMIC DNA]</scope>
    <source>
        <strain evidence="3 4">XC_2019</strain>
        <tissue evidence="3">Muscle</tissue>
    </source>
</reference>
<accession>A0ABV0QZY0</accession>
<keyword evidence="2" id="KW-0472">Membrane</keyword>
<evidence type="ECO:0000313" key="3">
    <source>
        <dbReference type="EMBL" id="MEQ2201405.1"/>
    </source>
</evidence>
<comment type="caution">
    <text evidence="3">The sequence shown here is derived from an EMBL/GenBank/DDBJ whole genome shotgun (WGS) entry which is preliminary data.</text>
</comment>
<name>A0ABV0QZY0_9TELE</name>
<feature type="transmembrane region" description="Helical" evidence="2">
    <location>
        <begin position="148"/>
        <end position="166"/>
    </location>
</feature>
<organism evidence="3 4">
    <name type="scientific">Xenoophorus captivus</name>
    <dbReference type="NCBI Taxonomy" id="1517983"/>
    <lineage>
        <taxon>Eukaryota</taxon>
        <taxon>Metazoa</taxon>
        <taxon>Chordata</taxon>
        <taxon>Craniata</taxon>
        <taxon>Vertebrata</taxon>
        <taxon>Euteleostomi</taxon>
        <taxon>Actinopterygii</taxon>
        <taxon>Neopterygii</taxon>
        <taxon>Teleostei</taxon>
        <taxon>Neoteleostei</taxon>
        <taxon>Acanthomorphata</taxon>
        <taxon>Ovalentaria</taxon>
        <taxon>Atherinomorphae</taxon>
        <taxon>Cyprinodontiformes</taxon>
        <taxon>Goodeidae</taxon>
        <taxon>Xenoophorus</taxon>
    </lineage>
</organism>
<feature type="transmembrane region" description="Helical" evidence="2">
    <location>
        <begin position="66"/>
        <end position="86"/>
    </location>
</feature>
<evidence type="ECO:0000256" key="2">
    <source>
        <dbReference type="SAM" id="Phobius"/>
    </source>
</evidence>
<gene>
    <name evidence="3" type="ORF">XENOCAPTIV_011834</name>
</gene>
<feature type="transmembrane region" description="Helical" evidence="2">
    <location>
        <begin position="222"/>
        <end position="241"/>
    </location>
</feature>
<feature type="transmembrane region" description="Helical" evidence="2">
    <location>
        <begin position="172"/>
        <end position="191"/>
    </location>
</feature>
<evidence type="ECO:0008006" key="5">
    <source>
        <dbReference type="Google" id="ProtNLM"/>
    </source>
</evidence>
<keyword evidence="4" id="KW-1185">Reference proteome</keyword>
<sequence>MGVGAMMKMSLEAESDRGSSGGAQKKHPRAALERGCYVKTCVTPLHRDERSQSWPRLTATWTCRRVSSAVCVASISALLALLLRLVEWDAGSSSSGNSSCVGSRFHSAAGCAVELLFTACHCVSPVFTLVCAFFWLCLIRCGLLIRSALFLLAVCHLGEAAAQSLLRGAEELSLTATLVVLGCLGGGALLVVRSGQGVSILVFISVIRAVSLLTLSRVRASWRPYLAYLLGLLGVLLASYADRLLPASGTSGTGCCGSVTGAKEEDIPVFKRRRRSSSTAASEMMAHSQSNSKSHRRTSLPCIPRDQVRHVQLRTSVFDHVGIFVAAHDLL</sequence>
<dbReference type="EMBL" id="JAHRIN010027722">
    <property type="protein sequence ID" value="MEQ2201405.1"/>
    <property type="molecule type" value="Genomic_DNA"/>
</dbReference>
<feature type="region of interest" description="Disordered" evidence="1">
    <location>
        <begin position="1"/>
        <end position="28"/>
    </location>
</feature>
<dbReference type="Proteomes" id="UP001434883">
    <property type="component" value="Unassembled WGS sequence"/>
</dbReference>
<feature type="transmembrane region" description="Helical" evidence="2">
    <location>
        <begin position="115"/>
        <end position="136"/>
    </location>
</feature>
<feature type="transmembrane region" description="Helical" evidence="2">
    <location>
        <begin position="198"/>
        <end position="216"/>
    </location>
</feature>
<proteinExistence type="predicted"/>